<evidence type="ECO:0000256" key="3">
    <source>
        <dbReference type="ARBA" id="ARBA00022840"/>
    </source>
</evidence>
<dbReference type="EMBL" id="JARK01001501">
    <property type="protein sequence ID" value="EYB94958.1"/>
    <property type="molecule type" value="Genomic_DNA"/>
</dbReference>
<keyword evidence="2 5" id="KW-0547">Nucleotide-binding</keyword>
<dbReference type="Gene3D" id="3.50.7.10">
    <property type="entry name" value="GroEL"/>
    <property type="match status" value="1"/>
</dbReference>
<evidence type="ECO:0000313" key="7">
    <source>
        <dbReference type="Proteomes" id="UP000024635"/>
    </source>
</evidence>
<keyword evidence="4 5" id="KW-0143">Chaperone</keyword>
<dbReference type="InterPro" id="IPR027409">
    <property type="entry name" value="GroEL-like_apical_dom_sf"/>
</dbReference>
<dbReference type="SUPFAM" id="SSF52029">
    <property type="entry name" value="GroEL apical domain-like"/>
    <property type="match status" value="1"/>
</dbReference>
<proteinExistence type="inferred from homology"/>
<dbReference type="PANTHER" id="PTHR11353">
    <property type="entry name" value="CHAPERONIN"/>
    <property type="match status" value="1"/>
</dbReference>
<dbReference type="AlphaFoldDB" id="A0A016SW56"/>
<comment type="similarity">
    <text evidence="1 5">Belongs to the TCP-1 chaperonin family.</text>
</comment>
<dbReference type="InterPro" id="IPR027413">
    <property type="entry name" value="GROEL-like_equatorial_sf"/>
</dbReference>
<dbReference type="STRING" id="53326.A0A016SW56"/>
<evidence type="ECO:0000256" key="4">
    <source>
        <dbReference type="ARBA" id="ARBA00023186"/>
    </source>
</evidence>
<sequence length="317" mass="34615">MLPAGRFYSLLPGYIQTSKGDSDWRNRAAVTPACVTRTALSTNRSCVIGLTPFEFKQMGETAARVKDSGATLAICQWGFDDEANHLLHHHQLPAVRWVGGPEIELLAIATNGRIVPRFSELSPAKLGSAGLVREITFGTARDRMLSIEQCPNSKAVTIFVRGGNKMIIDEAKRSLHDALCVIRNLVRDDRIVYGGGSAETACAIEVAKEADKIEGVEQYAFRAFADALEAIPMALAENSGLGPIDAITDLKAKQIETGKPYLGIDALFSGTNDMKQQKVIETLVSKREQISLATQVVRMILKIDDVRVPDDEQQSPY</sequence>
<dbReference type="GO" id="GO:0005524">
    <property type="term" value="F:ATP binding"/>
    <property type="evidence" value="ECO:0007669"/>
    <property type="project" value="UniProtKB-KW"/>
</dbReference>
<evidence type="ECO:0000256" key="2">
    <source>
        <dbReference type="ARBA" id="ARBA00022741"/>
    </source>
</evidence>
<protein>
    <recommendedName>
        <fullName evidence="8">TCP-1/Cpn60 chaperonin family protein</fullName>
    </recommendedName>
</protein>
<evidence type="ECO:0000256" key="5">
    <source>
        <dbReference type="RuleBase" id="RU004187"/>
    </source>
</evidence>
<evidence type="ECO:0000313" key="6">
    <source>
        <dbReference type="EMBL" id="EYB94958.1"/>
    </source>
</evidence>
<dbReference type="Pfam" id="PF00118">
    <property type="entry name" value="Cpn60_TCP1"/>
    <property type="match status" value="1"/>
</dbReference>
<dbReference type="PRINTS" id="PR00304">
    <property type="entry name" value="TCOMPLEXTCP1"/>
</dbReference>
<dbReference type="OrthoDB" id="10248520at2759"/>
<name>A0A016SW56_9BILA</name>
<dbReference type="SUPFAM" id="SSF48592">
    <property type="entry name" value="GroEL equatorial domain-like"/>
    <property type="match status" value="1"/>
</dbReference>
<evidence type="ECO:0008006" key="8">
    <source>
        <dbReference type="Google" id="ProtNLM"/>
    </source>
</evidence>
<gene>
    <name evidence="6" type="primary">Acey_s0165.g31</name>
    <name evidence="6" type="ORF">Y032_0165g31</name>
</gene>
<dbReference type="InterPro" id="IPR017998">
    <property type="entry name" value="Chaperone_TCP-1"/>
</dbReference>
<organism evidence="6 7">
    <name type="scientific">Ancylostoma ceylanicum</name>
    <dbReference type="NCBI Taxonomy" id="53326"/>
    <lineage>
        <taxon>Eukaryota</taxon>
        <taxon>Metazoa</taxon>
        <taxon>Ecdysozoa</taxon>
        <taxon>Nematoda</taxon>
        <taxon>Chromadorea</taxon>
        <taxon>Rhabditida</taxon>
        <taxon>Rhabditina</taxon>
        <taxon>Rhabditomorpha</taxon>
        <taxon>Strongyloidea</taxon>
        <taxon>Ancylostomatidae</taxon>
        <taxon>Ancylostomatinae</taxon>
        <taxon>Ancylostoma</taxon>
    </lineage>
</organism>
<reference evidence="7" key="1">
    <citation type="journal article" date="2015" name="Nat. Genet.">
        <title>The genome and transcriptome of the zoonotic hookworm Ancylostoma ceylanicum identify infection-specific gene families.</title>
        <authorList>
            <person name="Schwarz E.M."/>
            <person name="Hu Y."/>
            <person name="Antoshechkin I."/>
            <person name="Miller M.M."/>
            <person name="Sternberg P.W."/>
            <person name="Aroian R.V."/>
        </authorList>
    </citation>
    <scope>NUCLEOTIDE SEQUENCE</scope>
    <source>
        <strain evidence="7">HY135</strain>
    </source>
</reference>
<evidence type="ECO:0000256" key="1">
    <source>
        <dbReference type="ARBA" id="ARBA00008020"/>
    </source>
</evidence>
<dbReference type="Proteomes" id="UP000024635">
    <property type="component" value="Unassembled WGS sequence"/>
</dbReference>
<dbReference type="GO" id="GO:0140662">
    <property type="term" value="F:ATP-dependent protein folding chaperone"/>
    <property type="evidence" value="ECO:0007669"/>
    <property type="project" value="InterPro"/>
</dbReference>
<dbReference type="Gene3D" id="1.10.560.10">
    <property type="entry name" value="GroEL-like equatorial domain"/>
    <property type="match status" value="1"/>
</dbReference>
<dbReference type="FunFam" id="1.10.560.10:FF:000049">
    <property type="entry name" value="T-complex protein 1 subunitTheta, putative"/>
    <property type="match status" value="1"/>
</dbReference>
<keyword evidence="3 5" id="KW-0067">ATP-binding</keyword>
<accession>A0A016SW56</accession>
<keyword evidence="7" id="KW-1185">Reference proteome</keyword>
<dbReference type="InterPro" id="IPR002423">
    <property type="entry name" value="Cpn60/GroEL/TCP-1"/>
</dbReference>
<comment type="caution">
    <text evidence="6">The sequence shown here is derived from an EMBL/GenBank/DDBJ whole genome shotgun (WGS) entry which is preliminary data.</text>
</comment>